<accession>C1E2E5</accession>
<dbReference type="FunCoup" id="C1E2E5">
    <property type="interactions" value="1239"/>
</dbReference>
<dbReference type="PANTHER" id="PTHR12771:SF56">
    <property type="entry name" value="CED-12"/>
    <property type="match status" value="1"/>
</dbReference>
<sequence length="191" mass="21876">PRLTPTQRRRLDEIAARVDVPYDSFEDSHRASLLELWNLTFPNDPRPAEFSDGGLKHPKWKEMGWQGVDPATDFRSGGLLSLHNLIWLATHERGVYDRLLRKTDGTRSEWEYPFAAAGVNVTHALCDELQLRPTRRHTRGVGGHAGAKDAFERVYSAWFQALDREWLDRGATYMEFGEVMNATRKKVRGAL</sequence>
<dbReference type="InterPro" id="IPR050868">
    <property type="entry name" value="ELMO_domain-containing"/>
</dbReference>
<dbReference type="eggNOG" id="KOG2998">
    <property type="taxonomic scope" value="Eukaryota"/>
</dbReference>
<proteinExistence type="predicted"/>
<gene>
    <name evidence="2" type="ORF">MICPUN_70691</name>
</gene>
<organism evidence="2 3">
    <name type="scientific">Micromonas commoda (strain RCC299 / NOUM17 / CCMP2709)</name>
    <name type="common">Picoplanktonic green alga</name>
    <dbReference type="NCBI Taxonomy" id="296587"/>
    <lineage>
        <taxon>Eukaryota</taxon>
        <taxon>Viridiplantae</taxon>
        <taxon>Chlorophyta</taxon>
        <taxon>Mamiellophyceae</taxon>
        <taxon>Mamiellales</taxon>
        <taxon>Mamiellaceae</taxon>
        <taxon>Micromonas</taxon>
    </lineage>
</organism>
<evidence type="ECO:0000313" key="2">
    <source>
        <dbReference type="EMBL" id="ACO62327.1"/>
    </source>
</evidence>
<feature type="domain" description="ELMO" evidence="1">
    <location>
        <begin position="28"/>
        <end position="191"/>
    </location>
</feature>
<name>C1E2E5_MICCC</name>
<feature type="non-terminal residue" evidence="2">
    <location>
        <position position="1"/>
    </location>
</feature>
<dbReference type="EMBL" id="CP001324">
    <property type="protein sequence ID" value="ACO62327.1"/>
    <property type="molecule type" value="Genomic_DNA"/>
</dbReference>
<dbReference type="OMA" id="IWLATHE"/>
<protein>
    <recommendedName>
        <fullName evidence="1">ELMO domain-containing protein</fullName>
    </recommendedName>
</protein>
<dbReference type="GeneID" id="8242258"/>
<reference evidence="2 3" key="1">
    <citation type="journal article" date="2009" name="Science">
        <title>Green evolution and dynamic adaptations revealed by genomes of the marine picoeukaryotes Micromonas.</title>
        <authorList>
            <person name="Worden A.Z."/>
            <person name="Lee J.H."/>
            <person name="Mock T."/>
            <person name="Rouze P."/>
            <person name="Simmons M.P."/>
            <person name="Aerts A.L."/>
            <person name="Allen A.E."/>
            <person name="Cuvelier M.L."/>
            <person name="Derelle E."/>
            <person name="Everett M.V."/>
            <person name="Foulon E."/>
            <person name="Grimwood J."/>
            <person name="Gundlach H."/>
            <person name="Henrissat B."/>
            <person name="Napoli C."/>
            <person name="McDonald S.M."/>
            <person name="Parker M.S."/>
            <person name="Rombauts S."/>
            <person name="Salamov A."/>
            <person name="Von Dassow P."/>
            <person name="Badger J.H."/>
            <person name="Coutinho P.M."/>
            <person name="Demir E."/>
            <person name="Dubchak I."/>
            <person name="Gentemann C."/>
            <person name="Eikrem W."/>
            <person name="Gready J.E."/>
            <person name="John U."/>
            <person name="Lanier W."/>
            <person name="Lindquist E.A."/>
            <person name="Lucas S."/>
            <person name="Mayer K.F."/>
            <person name="Moreau H."/>
            <person name="Not F."/>
            <person name="Otillar R."/>
            <person name="Panaud O."/>
            <person name="Pangilinan J."/>
            <person name="Paulsen I."/>
            <person name="Piegu B."/>
            <person name="Poliakov A."/>
            <person name="Robbens S."/>
            <person name="Schmutz J."/>
            <person name="Toulza E."/>
            <person name="Wyss T."/>
            <person name="Zelensky A."/>
            <person name="Zhou K."/>
            <person name="Armbrust E.V."/>
            <person name="Bhattacharya D."/>
            <person name="Goodenough U.W."/>
            <person name="Van de Peer Y."/>
            <person name="Grigoriev I.V."/>
        </authorList>
    </citation>
    <scope>NUCLEOTIDE SEQUENCE [LARGE SCALE GENOMIC DNA]</scope>
    <source>
        <strain evidence="3">RCC299 / NOUM17</strain>
    </source>
</reference>
<dbReference type="Proteomes" id="UP000002009">
    <property type="component" value="Chromosome 3"/>
</dbReference>
<dbReference type="KEGG" id="mis:MICPUN_70691"/>
<dbReference type="PANTHER" id="PTHR12771">
    <property type="entry name" value="ENGULFMENT AND CELL MOTILITY"/>
    <property type="match status" value="1"/>
</dbReference>
<dbReference type="InParanoid" id="C1E2E5"/>
<keyword evidence="3" id="KW-1185">Reference proteome</keyword>
<dbReference type="InterPro" id="IPR006816">
    <property type="entry name" value="ELMO_dom"/>
</dbReference>
<dbReference type="Pfam" id="PF04727">
    <property type="entry name" value="ELMO_CED12"/>
    <property type="match status" value="1"/>
</dbReference>
<dbReference type="PROSITE" id="PS51335">
    <property type="entry name" value="ELMO"/>
    <property type="match status" value="1"/>
</dbReference>
<dbReference type="OrthoDB" id="67155at2759"/>
<dbReference type="AlphaFoldDB" id="C1E2E5"/>
<feature type="non-terminal residue" evidence="2">
    <location>
        <position position="191"/>
    </location>
</feature>
<evidence type="ECO:0000259" key="1">
    <source>
        <dbReference type="PROSITE" id="PS51335"/>
    </source>
</evidence>
<evidence type="ECO:0000313" key="3">
    <source>
        <dbReference type="Proteomes" id="UP000002009"/>
    </source>
</evidence>
<dbReference type="RefSeq" id="XP_002501069.1">
    <property type="nucleotide sequence ID" value="XM_002501023.1"/>
</dbReference>